<dbReference type="InterPro" id="IPR011330">
    <property type="entry name" value="Glyco_hydro/deAcase_b/a-brl"/>
</dbReference>
<dbReference type="EC" id="3.2.1.8" evidence="5"/>
<dbReference type="GO" id="GO:0016810">
    <property type="term" value="F:hydrolase activity, acting on carbon-nitrogen (but not peptide) bonds"/>
    <property type="evidence" value="ECO:0007669"/>
    <property type="project" value="InterPro"/>
</dbReference>
<dbReference type="InterPro" id="IPR002509">
    <property type="entry name" value="NODB_dom"/>
</dbReference>
<dbReference type="SUPFAM" id="SSF88713">
    <property type="entry name" value="Glycoside hydrolase/deacetylase"/>
    <property type="match status" value="1"/>
</dbReference>
<evidence type="ECO:0000313" key="5">
    <source>
        <dbReference type="EMBL" id="KFI47125.1"/>
    </source>
</evidence>
<dbReference type="RefSeq" id="WP_033490231.1">
    <property type="nucleotide sequence ID" value="NZ_JGYQ01000015.1"/>
</dbReference>
<keyword evidence="1" id="KW-0479">Metal-binding</keyword>
<evidence type="ECO:0000256" key="1">
    <source>
        <dbReference type="ARBA" id="ARBA00022723"/>
    </source>
</evidence>
<dbReference type="GeneID" id="303204202"/>
<evidence type="ECO:0000259" key="4">
    <source>
        <dbReference type="PROSITE" id="PS51677"/>
    </source>
</evidence>
<feature type="domain" description="NodB homology" evidence="4">
    <location>
        <begin position="209"/>
        <end position="389"/>
    </location>
</feature>
<keyword evidence="6" id="KW-1185">Reference proteome</keyword>
<dbReference type="GO" id="GO:0016020">
    <property type="term" value="C:membrane"/>
    <property type="evidence" value="ECO:0007669"/>
    <property type="project" value="TreeGrafter"/>
</dbReference>
<dbReference type="Pfam" id="PF01522">
    <property type="entry name" value="Polysacc_deac_1"/>
    <property type="match status" value="1"/>
</dbReference>
<dbReference type="PROSITE" id="PS51677">
    <property type="entry name" value="NODB"/>
    <property type="match status" value="1"/>
</dbReference>
<reference evidence="5 6" key="1">
    <citation type="submission" date="2014-03" db="EMBL/GenBank/DDBJ databases">
        <title>Genomics of Bifidobacteria.</title>
        <authorList>
            <person name="Ventura M."/>
            <person name="Milani C."/>
            <person name="Lugli G.A."/>
        </authorList>
    </citation>
    <scope>NUCLEOTIDE SEQUENCE [LARGE SCALE GENOMIC DNA]</scope>
    <source>
        <strain evidence="5 6">LMG 10736</strain>
    </source>
</reference>
<sequence length="414" mass="44987">MKEVEELSFGDSATGASERKRQPWLGRLIAALVVIVLLVVCGSAWAWEARLRHIIVFVNGQQMEISAGTTAKQLLSAHDDFGAHPGKLLAVDGSVLKTTGGHPVSLTVDNQQVDPSDWGNTRFSGNTQISVTSGGDVTEGHTTDYETVPHGITVNIAGGVIQMVKTRGQDGKREIWVGDVSKKRIAKRMAKQMVDTQIVGVSPRPEGHKVIALTFDDGPSDQYTAPILDILKQKGVKATFFDVGQYSVRYPALEKRMVAEGHEVASHSNTHPFMPKMKRDALRAEINAGFANMKKASGVGTRMMRSPYGSFTVDQWKDVYDLVDYNVLWSIDTEDWRRPGAQAIHDAVLNHAYNGAVVLMHDGGGNRDQDIEALPGIIDDLKAQGYEFVTISGLLKLAGISAAPLTDKSGDAKK</sequence>
<dbReference type="PANTHER" id="PTHR10587">
    <property type="entry name" value="GLYCOSYL TRANSFERASE-RELATED"/>
    <property type="match status" value="1"/>
</dbReference>
<dbReference type="InterPro" id="IPR050248">
    <property type="entry name" value="Polysacc_deacetylase_ArnD"/>
</dbReference>
<dbReference type="AlphaFoldDB" id="A0A086ZKS5"/>
<organism evidence="5 6">
    <name type="scientific">Bifidobacterium boum</name>
    <dbReference type="NCBI Taxonomy" id="78343"/>
    <lineage>
        <taxon>Bacteria</taxon>
        <taxon>Bacillati</taxon>
        <taxon>Actinomycetota</taxon>
        <taxon>Actinomycetes</taxon>
        <taxon>Bifidobacteriales</taxon>
        <taxon>Bifidobacteriaceae</taxon>
        <taxon>Bifidobacterium</taxon>
    </lineage>
</organism>
<evidence type="ECO:0000256" key="3">
    <source>
        <dbReference type="SAM" id="Phobius"/>
    </source>
</evidence>
<dbReference type="PANTHER" id="PTHR10587:SF133">
    <property type="entry name" value="CHITIN DEACETYLASE 1-RELATED"/>
    <property type="match status" value="1"/>
</dbReference>
<keyword evidence="3" id="KW-0812">Transmembrane</keyword>
<feature type="transmembrane region" description="Helical" evidence="3">
    <location>
        <begin position="28"/>
        <end position="47"/>
    </location>
</feature>
<protein>
    <submittedName>
        <fullName evidence="5">Peptidoglycan N-acetylglucosamine deacetylase A</fullName>
        <ecNumber evidence="5">3.2.1.8</ecNumber>
    </submittedName>
</protein>
<evidence type="ECO:0000256" key="2">
    <source>
        <dbReference type="ARBA" id="ARBA00022801"/>
    </source>
</evidence>
<dbReference type="GO" id="GO:0031176">
    <property type="term" value="F:endo-1,4-beta-xylanase activity"/>
    <property type="evidence" value="ECO:0007669"/>
    <property type="project" value="UniProtKB-EC"/>
</dbReference>
<dbReference type="EMBL" id="JGYQ01000015">
    <property type="protein sequence ID" value="KFI47125.1"/>
    <property type="molecule type" value="Genomic_DNA"/>
</dbReference>
<dbReference type="Gene3D" id="3.20.20.370">
    <property type="entry name" value="Glycoside hydrolase/deacetylase"/>
    <property type="match status" value="1"/>
</dbReference>
<gene>
    <name evidence="5" type="ORF">BBOU_1097</name>
</gene>
<proteinExistence type="predicted"/>
<dbReference type="OrthoDB" id="9763050at2"/>
<keyword evidence="5" id="KW-0326">Glycosidase</keyword>
<comment type="caution">
    <text evidence="5">The sequence shown here is derived from an EMBL/GenBank/DDBJ whole genome shotgun (WGS) entry which is preliminary data.</text>
</comment>
<evidence type="ECO:0000313" key="6">
    <source>
        <dbReference type="Proteomes" id="UP000029093"/>
    </source>
</evidence>
<keyword evidence="3" id="KW-1133">Transmembrane helix</keyword>
<dbReference type="Proteomes" id="UP000029093">
    <property type="component" value="Unassembled WGS sequence"/>
</dbReference>
<name>A0A086ZKS5_9BIFI</name>
<keyword evidence="2 5" id="KW-0378">Hydrolase</keyword>
<keyword evidence="3" id="KW-0472">Membrane</keyword>
<dbReference type="GO" id="GO:0005975">
    <property type="term" value="P:carbohydrate metabolic process"/>
    <property type="evidence" value="ECO:0007669"/>
    <property type="project" value="InterPro"/>
</dbReference>
<accession>A0A086ZKS5</accession>
<dbReference type="CDD" id="cd10917">
    <property type="entry name" value="CE4_NodB_like_6s_7s"/>
    <property type="match status" value="1"/>
</dbReference>
<dbReference type="GO" id="GO:0046872">
    <property type="term" value="F:metal ion binding"/>
    <property type="evidence" value="ECO:0007669"/>
    <property type="project" value="UniProtKB-KW"/>
</dbReference>